<dbReference type="InterPro" id="IPR022684">
    <property type="entry name" value="Calpain_cysteine_protease"/>
</dbReference>
<dbReference type="CDD" id="cd00044">
    <property type="entry name" value="CysPc"/>
    <property type="match status" value="1"/>
</dbReference>
<name>A0A8J8NTI6_HALGN</name>
<dbReference type="Gene3D" id="3.90.70.10">
    <property type="entry name" value="Cysteine proteinases"/>
    <property type="match status" value="1"/>
</dbReference>
<evidence type="ECO:0000256" key="3">
    <source>
        <dbReference type="ARBA" id="ARBA00022801"/>
    </source>
</evidence>
<dbReference type="EMBL" id="RRYP01008149">
    <property type="protein sequence ID" value="TNV79975.1"/>
    <property type="molecule type" value="Genomic_DNA"/>
</dbReference>
<dbReference type="PROSITE" id="PS00139">
    <property type="entry name" value="THIOL_PROTEASE_CYS"/>
    <property type="match status" value="1"/>
</dbReference>
<gene>
    <name evidence="8" type="ORF">FGO68_gene6448</name>
</gene>
<comment type="caution">
    <text evidence="8">The sequence shown here is derived from an EMBL/GenBank/DDBJ whole genome shotgun (WGS) entry which is preliminary data.</text>
</comment>
<reference evidence="8" key="1">
    <citation type="submission" date="2019-06" db="EMBL/GenBank/DDBJ databases">
        <authorList>
            <person name="Zheng W."/>
        </authorList>
    </citation>
    <scope>NUCLEOTIDE SEQUENCE</scope>
    <source>
        <strain evidence="8">QDHG01</strain>
    </source>
</reference>
<proteinExistence type="inferred from homology"/>
<dbReference type="PANTHER" id="PTHR10183:SF379">
    <property type="entry name" value="CALPAIN-5"/>
    <property type="match status" value="1"/>
</dbReference>
<keyword evidence="2 6" id="KW-0645">Protease</keyword>
<dbReference type="GO" id="GO:0004198">
    <property type="term" value="F:calcium-dependent cysteine-type endopeptidase activity"/>
    <property type="evidence" value="ECO:0007669"/>
    <property type="project" value="InterPro"/>
</dbReference>
<feature type="active site" evidence="5 6">
    <location>
        <position position="107"/>
    </location>
</feature>
<dbReference type="SMART" id="SM00230">
    <property type="entry name" value="CysPc"/>
    <property type="match status" value="1"/>
</dbReference>
<evidence type="ECO:0000259" key="7">
    <source>
        <dbReference type="PROSITE" id="PS50203"/>
    </source>
</evidence>
<evidence type="ECO:0000256" key="1">
    <source>
        <dbReference type="ARBA" id="ARBA00007623"/>
    </source>
</evidence>
<protein>
    <recommendedName>
        <fullName evidence="7">Calpain catalytic domain-containing protein</fullName>
    </recommendedName>
</protein>
<feature type="active site" evidence="5 6">
    <location>
        <position position="290"/>
    </location>
</feature>
<dbReference type="Proteomes" id="UP000785679">
    <property type="component" value="Unassembled WGS sequence"/>
</dbReference>
<dbReference type="PROSITE" id="PS50203">
    <property type="entry name" value="CALPAIN_CAT"/>
    <property type="match status" value="1"/>
</dbReference>
<organism evidence="8 9">
    <name type="scientific">Halteria grandinella</name>
    <dbReference type="NCBI Taxonomy" id="5974"/>
    <lineage>
        <taxon>Eukaryota</taxon>
        <taxon>Sar</taxon>
        <taxon>Alveolata</taxon>
        <taxon>Ciliophora</taxon>
        <taxon>Intramacronucleata</taxon>
        <taxon>Spirotrichea</taxon>
        <taxon>Stichotrichia</taxon>
        <taxon>Sporadotrichida</taxon>
        <taxon>Halteriidae</taxon>
        <taxon>Halteria</taxon>
    </lineage>
</organism>
<dbReference type="GO" id="GO:0006508">
    <property type="term" value="P:proteolysis"/>
    <property type="evidence" value="ECO:0007669"/>
    <property type="project" value="UniProtKB-KW"/>
</dbReference>
<feature type="active site" evidence="5 6">
    <location>
        <position position="266"/>
    </location>
</feature>
<evidence type="ECO:0000256" key="2">
    <source>
        <dbReference type="ARBA" id="ARBA00022670"/>
    </source>
</evidence>
<evidence type="ECO:0000256" key="4">
    <source>
        <dbReference type="ARBA" id="ARBA00022807"/>
    </source>
</evidence>
<feature type="domain" description="Calpain catalytic" evidence="7">
    <location>
        <begin position="47"/>
        <end position="346"/>
    </location>
</feature>
<evidence type="ECO:0000256" key="6">
    <source>
        <dbReference type="PROSITE-ProRule" id="PRU00239"/>
    </source>
</evidence>
<sequence>MALEEAKLAKDIDLQRPITEYPFWLERLHDINYTEIIAKREQWTDTEEFPPTDTSLFDNQLKRTEQHDKWLNYEWRRASEVIGERMQIFEKDTVSPKDIVQGYCGDCYFLSSISSLAEYPERVKKIFLTKEVNEAGCYALQLYVNGEPHVVVVDDYLPWHKINKTWAFSRCSSDTEIWVQLLEKAWAKVFGNYMRIEGGQAGEALPALTGAPVQMLDHRDITNYDKLWTQLYGYDKKGYVMATTVQSSQVFKSKGQVERTGLLDTHAYSVVSCSEVLVGKETVRLMKIRNPWGEQEWKGPWSDGSDKWTQETMDQVNFECKDDGVFFIQFEDYLRFFYMTTVCKYVEGGDLSVCEDEHQQSKYCLQGFTLQKDVKSQVIVTLNQIHARFMKKEGLLYQYAPFKLILAKVVKERDVYPQSQTPEGEVIAQVDGDLGKMSAQVDIELEGLTAGDYLIFIQARQYGVQNPLRKLITNIYAADPIQIKRLSTNPKVNNVFYRMDMWVYNKVYSDSIYQAPKWSRSTQ</sequence>
<dbReference type="Pfam" id="PF00648">
    <property type="entry name" value="Peptidase_C2"/>
    <property type="match status" value="1"/>
</dbReference>
<dbReference type="OrthoDB" id="268518at2759"/>
<comment type="similarity">
    <text evidence="1">Belongs to the peptidase C2 family.</text>
</comment>
<keyword evidence="3 6" id="KW-0378">Hydrolase</keyword>
<dbReference type="InterPro" id="IPR001300">
    <property type="entry name" value="Peptidase_C2_calpain_cat"/>
</dbReference>
<evidence type="ECO:0000256" key="5">
    <source>
        <dbReference type="PIRSR" id="PIRSR622684-1"/>
    </source>
</evidence>
<accession>A0A8J8NTI6</accession>
<dbReference type="PRINTS" id="PR00704">
    <property type="entry name" value="CALPAIN"/>
</dbReference>
<dbReference type="InterPro" id="IPR000169">
    <property type="entry name" value="Pept_cys_AS"/>
</dbReference>
<evidence type="ECO:0000313" key="8">
    <source>
        <dbReference type="EMBL" id="TNV79975.1"/>
    </source>
</evidence>
<evidence type="ECO:0000313" key="9">
    <source>
        <dbReference type="Proteomes" id="UP000785679"/>
    </source>
</evidence>
<keyword evidence="4 6" id="KW-0788">Thiol protease</keyword>
<keyword evidence="9" id="KW-1185">Reference proteome</keyword>
<dbReference type="InterPro" id="IPR038765">
    <property type="entry name" value="Papain-like_cys_pep_sf"/>
</dbReference>
<dbReference type="AlphaFoldDB" id="A0A8J8NTI6"/>
<dbReference type="SUPFAM" id="SSF54001">
    <property type="entry name" value="Cysteine proteinases"/>
    <property type="match status" value="1"/>
</dbReference>
<dbReference type="PANTHER" id="PTHR10183">
    <property type="entry name" value="CALPAIN"/>
    <property type="match status" value="1"/>
</dbReference>